<evidence type="ECO:0000313" key="2">
    <source>
        <dbReference type="EMBL" id="JAD44848.1"/>
    </source>
</evidence>
<evidence type="ECO:0000259" key="1">
    <source>
        <dbReference type="Pfam" id="PF12274"/>
    </source>
</evidence>
<dbReference type="Pfam" id="PF12274">
    <property type="entry name" value="DUF3615"/>
    <property type="match status" value="1"/>
</dbReference>
<dbReference type="EMBL" id="GBRH01253047">
    <property type="protein sequence ID" value="JAD44848.1"/>
    <property type="molecule type" value="Transcribed_RNA"/>
</dbReference>
<reference evidence="2" key="2">
    <citation type="journal article" date="2015" name="Data Brief">
        <title>Shoot transcriptome of the giant reed, Arundo donax.</title>
        <authorList>
            <person name="Barrero R.A."/>
            <person name="Guerrero F.D."/>
            <person name="Moolhuijzen P."/>
            <person name="Goolsby J.A."/>
            <person name="Tidwell J."/>
            <person name="Bellgard S.E."/>
            <person name="Bellgard M.I."/>
        </authorList>
    </citation>
    <scope>NUCLEOTIDE SEQUENCE</scope>
    <source>
        <tissue evidence="2">Shoot tissue taken approximately 20 cm above the soil surface</tissue>
    </source>
</reference>
<name>A0A0A9A4I1_ARUDO</name>
<protein>
    <recommendedName>
        <fullName evidence="1">DUF3615 domain-containing protein</fullName>
    </recommendedName>
</protein>
<accession>A0A0A9A4I1</accession>
<organism evidence="2">
    <name type="scientific">Arundo donax</name>
    <name type="common">Giant reed</name>
    <name type="synonym">Donax arundinaceus</name>
    <dbReference type="NCBI Taxonomy" id="35708"/>
    <lineage>
        <taxon>Eukaryota</taxon>
        <taxon>Viridiplantae</taxon>
        <taxon>Streptophyta</taxon>
        <taxon>Embryophyta</taxon>
        <taxon>Tracheophyta</taxon>
        <taxon>Spermatophyta</taxon>
        <taxon>Magnoliopsida</taxon>
        <taxon>Liliopsida</taxon>
        <taxon>Poales</taxon>
        <taxon>Poaceae</taxon>
        <taxon>PACMAD clade</taxon>
        <taxon>Arundinoideae</taxon>
        <taxon>Arundineae</taxon>
        <taxon>Arundo</taxon>
    </lineage>
</organism>
<dbReference type="AlphaFoldDB" id="A0A0A9A4I1"/>
<dbReference type="InterPro" id="IPR022059">
    <property type="entry name" value="DUF3615"/>
</dbReference>
<dbReference type="PANTHER" id="PTHR33326:SF38">
    <property type="entry name" value="EXPRESSED PROTEIN"/>
    <property type="match status" value="1"/>
</dbReference>
<feature type="domain" description="DUF3615" evidence="1">
    <location>
        <begin position="109"/>
        <end position="208"/>
    </location>
</feature>
<sequence>MAPSAAEEALSPRSKELRELEEYLNEHTFDSFEDAFEYFCNSARAEAQAMSQQSSLDNFEAQSVLVPDQAQPVPAPEQAPIVTAQVQYSEGFNEKIDQHGNRWMSEEVMVAFQKYLERKDDMKELDYEFDELNHQCFNVESYCKIFHHFNFTIKMKEPGSSEWISKLYFAEVKEILTQKIYFCCPLEPYESGHCYACKNQGMDDLKHPIIGAFDRGSPDTTFPFMYRSDSSDDEDDEVYDEAWRMRMRAAGVMVG</sequence>
<dbReference type="PANTHER" id="PTHR33326">
    <property type="entry name" value="OS05G0543800 PROTEIN"/>
    <property type="match status" value="1"/>
</dbReference>
<proteinExistence type="predicted"/>
<reference evidence="2" key="1">
    <citation type="submission" date="2014-09" db="EMBL/GenBank/DDBJ databases">
        <authorList>
            <person name="Magalhaes I.L.F."/>
            <person name="Oliveira U."/>
            <person name="Santos F.R."/>
            <person name="Vidigal T.H.D.A."/>
            <person name="Brescovit A.D."/>
            <person name="Santos A.J."/>
        </authorList>
    </citation>
    <scope>NUCLEOTIDE SEQUENCE</scope>
    <source>
        <tissue evidence="2">Shoot tissue taken approximately 20 cm above the soil surface</tissue>
    </source>
</reference>